<dbReference type="Pfam" id="PF14736">
    <property type="entry name" value="N_Asn_amidohyd"/>
    <property type="match status" value="1"/>
</dbReference>
<dbReference type="GO" id="GO:0008418">
    <property type="term" value="F:protein-N-terminal asparagine amidohydrolase activity"/>
    <property type="evidence" value="ECO:0007669"/>
    <property type="project" value="InterPro"/>
</dbReference>
<evidence type="ECO:0000313" key="2">
    <source>
        <dbReference type="Proteomes" id="UP001208570"/>
    </source>
</evidence>
<dbReference type="AlphaFoldDB" id="A0AAD9J541"/>
<dbReference type="PANTHER" id="PTHR12498">
    <property type="entry name" value="N-TERMINAL ASPARAGINE AMIDOHYDROLASE"/>
    <property type="match status" value="1"/>
</dbReference>
<name>A0AAD9J541_9ANNE</name>
<reference evidence="1" key="1">
    <citation type="journal article" date="2023" name="Mol. Biol. Evol.">
        <title>Third-Generation Sequencing Reveals the Adaptive Role of the Epigenome in Three Deep-Sea Polychaetes.</title>
        <authorList>
            <person name="Perez M."/>
            <person name="Aroh O."/>
            <person name="Sun Y."/>
            <person name="Lan Y."/>
            <person name="Juniper S.K."/>
            <person name="Young C.R."/>
            <person name="Angers B."/>
            <person name="Qian P.Y."/>
        </authorList>
    </citation>
    <scope>NUCLEOTIDE SEQUENCE</scope>
    <source>
        <strain evidence="1">P08H-3</strain>
    </source>
</reference>
<accession>A0AAD9J541</accession>
<evidence type="ECO:0008006" key="3">
    <source>
        <dbReference type="Google" id="ProtNLM"/>
    </source>
</evidence>
<comment type="caution">
    <text evidence="1">The sequence shown here is derived from an EMBL/GenBank/DDBJ whole genome shotgun (WGS) entry which is preliminary data.</text>
</comment>
<dbReference type="PANTHER" id="PTHR12498:SF0">
    <property type="entry name" value="PROTEIN N-TERMINAL ASPARAGINE AMIDOHYDROLASE"/>
    <property type="match status" value="1"/>
</dbReference>
<organism evidence="1 2">
    <name type="scientific">Paralvinella palmiformis</name>
    <dbReference type="NCBI Taxonomy" id="53620"/>
    <lineage>
        <taxon>Eukaryota</taxon>
        <taxon>Metazoa</taxon>
        <taxon>Spiralia</taxon>
        <taxon>Lophotrochozoa</taxon>
        <taxon>Annelida</taxon>
        <taxon>Polychaeta</taxon>
        <taxon>Sedentaria</taxon>
        <taxon>Canalipalpata</taxon>
        <taxon>Terebellida</taxon>
        <taxon>Terebelliformia</taxon>
        <taxon>Alvinellidae</taxon>
        <taxon>Paralvinella</taxon>
    </lineage>
</organism>
<protein>
    <recommendedName>
        <fullName evidence="3">Protein N-terminal asparagine amidohydrolase</fullName>
    </recommendedName>
</protein>
<keyword evidence="2" id="KW-1185">Reference proteome</keyword>
<dbReference type="GO" id="GO:0005634">
    <property type="term" value="C:nucleus"/>
    <property type="evidence" value="ECO:0007669"/>
    <property type="project" value="TreeGrafter"/>
</dbReference>
<dbReference type="Proteomes" id="UP001208570">
    <property type="component" value="Unassembled WGS sequence"/>
</dbReference>
<dbReference type="EMBL" id="JAODUP010000624">
    <property type="protein sequence ID" value="KAK2146211.1"/>
    <property type="molecule type" value="Genomic_DNA"/>
</dbReference>
<dbReference type="InterPro" id="IPR026750">
    <property type="entry name" value="NTAN1"/>
</dbReference>
<proteinExistence type="predicted"/>
<gene>
    <name evidence="1" type="ORF">LSH36_624g01074</name>
</gene>
<sequence length="285" mass="31968">MQEEAEKLQSVVPRVVLPDGLLYVNQREFAVVSQQNGNVRIIGSDDATTCHIVIIRHSGTGVTGLAHCDGCDTERGLQKMIHQINTLSESGSNGRLEVTFVGGFNDDKKTSEKLSLEIIGFLQTLNEDLHLICTCITDYNNVLKNGINFPVIYGVAVDVCSGEIYPARFVDKGPEIDIRSACHFGGFKDLVNIYDNEQHHLVIGPYTWKSMDNVDWWLVAPDVFIRKYLSTSPQQEPPEFEKHVRDSLRVLAKHPNPNQTLFVDGKAHRYEMNEDGVWVKVTDGL</sequence>
<evidence type="ECO:0000313" key="1">
    <source>
        <dbReference type="EMBL" id="KAK2146211.1"/>
    </source>
</evidence>
<dbReference type="GO" id="GO:0006511">
    <property type="term" value="P:ubiquitin-dependent protein catabolic process"/>
    <property type="evidence" value="ECO:0007669"/>
    <property type="project" value="TreeGrafter"/>
</dbReference>